<dbReference type="Pfam" id="PF13579">
    <property type="entry name" value="Glyco_trans_4_4"/>
    <property type="match status" value="1"/>
</dbReference>
<evidence type="ECO:0000259" key="1">
    <source>
        <dbReference type="Pfam" id="PF00534"/>
    </source>
</evidence>
<protein>
    <submittedName>
        <fullName evidence="3">Glycosyltransferase</fullName>
        <ecNumber evidence="3">2.4.-.-</ecNumber>
    </submittedName>
</protein>
<sequence>MMNVALLSGSDSRKSGGLYNSVRCLADSLRKKQVNARILAHHDEFSEQDSKAYDAYAPISYALKGPANFGYSPDIRRVLKEQQPDVIHTQCLWMYLSKVSLSFYQKYRTPHVISPRGMLDPWAVRHSAWKKKLVATWFENNHLHSAACMHALCESEARAIRQYGLTNPIAIIPNGINLPSTDITRDAVEPNWRDQVPAHKKVLLFLGRIHPKKGLASLIEAWSMDQSGMKNWCLVIAGWDEGGHRAALEAQVRTHGLQETILFVGSQLGKDKAASYLHADAFILPSLSEGLPMSVLEAWSYQLPVLITPQCNLPEGFQANAAVCVNPGVEGNGQALQTLEQLSESELLSLGRNGYALVKDKFTWAKVGAQMAEVYEWILTDKKKPDCIILN</sequence>
<proteinExistence type="predicted"/>
<dbReference type="PANTHER" id="PTHR45947">
    <property type="entry name" value="SULFOQUINOVOSYL TRANSFERASE SQD2"/>
    <property type="match status" value="1"/>
</dbReference>
<dbReference type="InterPro" id="IPR001296">
    <property type="entry name" value="Glyco_trans_1"/>
</dbReference>
<dbReference type="EC" id="2.4.-.-" evidence="3"/>
<dbReference type="InterPro" id="IPR028098">
    <property type="entry name" value="Glyco_trans_4-like_N"/>
</dbReference>
<dbReference type="PANTHER" id="PTHR45947:SF3">
    <property type="entry name" value="SULFOQUINOVOSYL TRANSFERASE SQD2"/>
    <property type="match status" value="1"/>
</dbReference>
<dbReference type="GO" id="GO:0016758">
    <property type="term" value="F:hexosyltransferase activity"/>
    <property type="evidence" value="ECO:0007669"/>
    <property type="project" value="TreeGrafter"/>
</dbReference>
<dbReference type="SUPFAM" id="SSF53756">
    <property type="entry name" value="UDP-Glycosyltransferase/glycogen phosphorylase"/>
    <property type="match status" value="1"/>
</dbReference>
<accession>A0AA49GJU8</accession>
<keyword evidence="3" id="KW-0808">Transferase</keyword>
<evidence type="ECO:0000313" key="3">
    <source>
        <dbReference type="EMBL" id="WKN34638.1"/>
    </source>
</evidence>
<evidence type="ECO:0000259" key="2">
    <source>
        <dbReference type="Pfam" id="PF13579"/>
    </source>
</evidence>
<feature type="domain" description="Glycosyltransferase subfamily 4-like N-terminal" evidence="2">
    <location>
        <begin position="16"/>
        <end position="175"/>
    </location>
</feature>
<reference evidence="3" key="2">
    <citation type="journal article" date="2024" name="Antonie Van Leeuwenhoek">
        <title>Roseihalotalea indica gen. nov., sp. nov., a halophilic Bacteroidetes from mesopelagic Southwest Indian Ocean with higher carbohydrate metabolic potential.</title>
        <authorList>
            <person name="Chen B."/>
            <person name="Zhang M."/>
            <person name="Lin D."/>
            <person name="Ye J."/>
            <person name="Tang K."/>
        </authorList>
    </citation>
    <scope>NUCLEOTIDE SEQUENCE</scope>
    <source>
        <strain evidence="3">TK19036</strain>
    </source>
</reference>
<name>A0AA49GJU8_9BACT</name>
<dbReference type="Gene3D" id="3.40.50.2000">
    <property type="entry name" value="Glycogen Phosphorylase B"/>
    <property type="match status" value="2"/>
</dbReference>
<organism evidence="3">
    <name type="scientific">Roseihalotalea indica</name>
    <dbReference type="NCBI Taxonomy" id="2867963"/>
    <lineage>
        <taxon>Bacteria</taxon>
        <taxon>Pseudomonadati</taxon>
        <taxon>Bacteroidota</taxon>
        <taxon>Cytophagia</taxon>
        <taxon>Cytophagales</taxon>
        <taxon>Catalimonadaceae</taxon>
        <taxon>Roseihalotalea</taxon>
    </lineage>
</organism>
<dbReference type="Pfam" id="PF00534">
    <property type="entry name" value="Glycos_transf_1"/>
    <property type="match status" value="1"/>
</dbReference>
<dbReference type="InterPro" id="IPR050194">
    <property type="entry name" value="Glycosyltransferase_grp1"/>
</dbReference>
<gene>
    <name evidence="3" type="ORF">K4G66_19890</name>
</gene>
<feature type="domain" description="Glycosyl transferase family 1" evidence="1">
    <location>
        <begin position="197"/>
        <end position="331"/>
    </location>
</feature>
<reference evidence="3" key="1">
    <citation type="journal article" date="2023" name="Comput. Struct. Biotechnol. J.">
        <title>Discovery of a novel marine Bacteroidetes with a rich repertoire of carbohydrate-active enzymes.</title>
        <authorList>
            <person name="Chen B."/>
            <person name="Liu G."/>
            <person name="Chen Q."/>
            <person name="Wang H."/>
            <person name="Liu L."/>
            <person name="Tang K."/>
        </authorList>
    </citation>
    <scope>NUCLEOTIDE SEQUENCE</scope>
    <source>
        <strain evidence="3">TK19036</strain>
    </source>
</reference>
<dbReference type="AlphaFoldDB" id="A0AA49GJU8"/>
<keyword evidence="3" id="KW-0328">Glycosyltransferase</keyword>
<dbReference type="EMBL" id="CP120682">
    <property type="protein sequence ID" value="WKN34638.1"/>
    <property type="molecule type" value="Genomic_DNA"/>
</dbReference>